<evidence type="ECO:0000313" key="3">
    <source>
        <dbReference type="Proteomes" id="UP000887458"/>
    </source>
</evidence>
<name>A0ABQ8JB12_DERPT</name>
<evidence type="ECO:0000256" key="1">
    <source>
        <dbReference type="SAM" id="Phobius"/>
    </source>
</evidence>
<sequence>MNDCKAKTIIILFSRCRSSLFEILKLDTLFADFFLQILCCYVVHISFGLNHLDYRHRIS</sequence>
<keyword evidence="3" id="KW-1185">Reference proteome</keyword>
<dbReference type="Proteomes" id="UP000887458">
    <property type="component" value="Unassembled WGS sequence"/>
</dbReference>
<dbReference type="EMBL" id="NJHN03000054">
    <property type="protein sequence ID" value="KAH9419784.1"/>
    <property type="molecule type" value="Genomic_DNA"/>
</dbReference>
<keyword evidence="1" id="KW-0812">Transmembrane</keyword>
<accession>A0ABQ8JB12</accession>
<evidence type="ECO:0000313" key="2">
    <source>
        <dbReference type="EMBL" id="KAH9419784.1"/>
    </source>
</evidence>
<reference evidence="2 3" key="1">
    <citation type="journal article" date="2018" name="J. Allergy Clin. Immunol.">
        <title>High-quality assembly of Dermatophagoides pteronyssinus genome and transcriptome reveals a wide range of novel allergens.</title>
        <authorList>
            <person name="Liu X.Y."/>
            <person name="Yang K.Y."/>
            <person name="Wang M.Q."/>
            <person name="Kwok J.S."/>
            <person name="Zeng X."/>
            <person name="Yang Z."/>
            <person name="Xiao X.J."/>
            <person name="Lau C.P."/>
            <person name="Li Y."/>
            <person name="Huang Z.M."/>
            <person name="Ba J.G."/>
            <person name="Yim A.K."/>
            <person name="Ouyang C.Y."/>
            <person name="Ngai S.M."/>
            <person name="Chan T.F."/>
            <person name="Leung E.L."/>
            <person name="Liu L."/>
            <person name="Liu Z.G."/>
            <person name="Tsui S.K."/>
        </authorList>
    </citation>
    <scope>NUCLEOTIDE SEQUENCE [LARGE SCALE GENOMIC DNA]</scope>
    <source>
        <strain evidence="2">Derp</strain>
    </source>
</reference>
<gene>
    <name evidence="2" type="ORF">DERP_001615</name>
</gene>
<organism evidence="2 3">
    <name type="scientific">Dermatophagoides pteronyssinus</name>
    <name type="common">European house dust mite</name>
    <dbReference type="NCBI Taxonomy" id="6956"/>
    <lineage>
        <taxon>Eukaryota</taxon>
        <taxon>Metazoa</taxon>
        <taxon>Ecdysozoa</taxon>
        <taxon>Arthropoda</taxon>
        <taxon>Chelicerata</taxon>
        <taxon>Arachnida</taxon>
        <taxon>Acari</taxon>
        <taxon>Acariformes</taxon>
        <taxon>Sarcoptiformes</taxon>
        <taxon>Astigmata</taxon>
        <taxon>Psoroptidia</taxon>
        <taxon>Analgoidea</taxon>
        <taxon>Pyroglyphidae</taxon>
        <taxon>Dermatophagoidinae</taxon>
        <taxon>Dermatophagoides</taxon>
    </lineage>
</organism>
<proteinExistence type="predicted"/>
<keyword evidence="1" id="KW-1133">Transmembrane helix</keyword>
<comment type="caution">
    <text evidence="2">The sequence shown here is derived from an EMBL/GenBank/DDBJ whole genome shotgun (WGS) entry which is preliminary data.</text>
</comment>
<feature type="transmembrane region" description="Helical" evidence="1">
    <location>
        <begin position="33"/>
        <end position="52"/>
    </location>
</feature>
<reference evidence="2 3" key="2">
    <citation type="journal article" date="2022" name="Mol. Biol. Evol.">
        <title>Comparative Genomics Reveals Insights into the Divergent Evolution of Astigmatic Mites and Household Pest Adaptations.</title>
        <authorList>
            <person name="Xiong Q."/>
            <person name="Wan A.T."/>
            <person name="Liu X."/>
            <person name="Fung C.S."/>
            <person name="Xiao X."/>
            <person name="Malainual N."/>
            <person name="Hou J."/>
            <person name="Wang L."/>
            <person name="Wang M."/>
            <person name="Yang K.Y."/>
            <person name="Cui Y."/>
            <person name="Leung E.L."/>
            <person name="Nong W."/>
            <person name="Shin S.K."/>
            <person name="Au S.W."/>
            <person name="Jeong K.Y."/>
            <person name="Chew F.T."/>
            <person name="Hui J.H."/>
            <person name="Leung T.F."/>
            <person name="Tungtrongchitr A."/>
            <person name="Zhong N."/>
            <person name="Liu Z."/>
            <person name="Tsui S.K."/>
        </authorList>
    </citation>
    <scope>NUCLEOTIDE SEQUENCE [LARGE SCALE GENOMIC DNA]</scope>
    <source>
        <strain evidence="2">Derp</strain>
    </source>
</reference>
<protein>
    <submittedName>
        <fullName evidence="2">Uncharacterized protein</fullName>
    </submittedName>
</protein>
<keyword evidence="1" id="KW-0472">Membrane</keyword>